<dbReference type="Gene3D" id="1.10.10.10">
    <property type="entry name" value="Winged helix-like DNA-binding domain superfamily/Winged helix DNA-binding domain"/>
    <property type="match status" value="1"/>
</dbReference>
<dbReference type="SUPFAM" id="SSF46785">
    <property type="entry name" value="Winged helix' DNA-binding domain"/>
    <property type="match status" value="1"/>
</dbReference>
<dbReference type="PRINTS" id="PR00039">
    <property type="entry name" value="HTHLYSR"/>
</dbReference>
<gene>
    <name evidence="6" type="ORF">KH142_07005</name>
</gene>
<dbReference type="GO" id="GO:0003677">
    <property type="term" value="F:DNA binding"/>
    <property type="evidence" value="ECO:0007669"/>
    <property type="project" value="UniProtKB-KW"/>
</dbReference>
<dbReference type="Proteomes" id="UP000727506">
    <property type="component" value="Unassembled WGS sequence"/>
</dbReference>
<dbReference type="Gene3D" id="3.40.190.10">
    <property type="entry name" value="Periplasmic binding protein-like II"/>
    <property type="match status" value="2"/>
</dbReference>
<dbReference type="AlphaFoldDB" id="A0A943YZB3"/>
<dbReference type="InterPro" id="IPR005119">
    <property type="entry name" value="LysR_subst-bd"/>
</dbReference>
<dbReference type="GO" id="GO:0003700">
    <property type="term" value="F:DNA-binding transcription factor activity"/>
    <property type="evidence" value="ECO:0007669"/>
    <property type="project" value="InterPro"/>
</dbReference>
<evidence type="ECO:0000256" key="3">
    <source>
        <dbReference type="ARBA" id="ARBA00023125"/>
    </source>
</evidence>
<evidence type="ECO:0000259" key="5">
    <source>
        <dbReference type="PROSITE" id="PS50931"/>
    </source>
</evidence>
<dbReference type="InterPro" id="IPR036388">
    <property type="entry name" value="WH-like_DNA-bd_sf"/>
</dbReference>
<keyword evidence="3" id="KW-0238">DNA-binding</keyword>
<evidence type="ECO:0000256" key="2">
    <source>
        <dbReference type="ARBA" id="ARBA00023015"/>
    </source>
</evidence>
<dbReference type="SUPFAM" id="SSF53850">
    <property type="entry name" value="Periplasmic binding protein-like II"/>
    <property type="match status" value="1"/>
</dbReference>
<accession>A0A943YZB3</accession>
<name>A0A943YZB3_9ACTN</name>
<dbReference type="GO" id="GO:0032993">
    <property type="term" value="C:protein-DNA complex"/>
    <property type="evidence" value="ECO:0007669"/>
    <property type="project" value="TreeGrafter"/>
</dbReference>
<evidence type="ECO:0000256" key="4">
    <source>
        <dbReference type="ARBA" id="ARBA00023163"/>
    </source>
</evidence>
<dbReference type="PANTHER" id="PTHR30346">
    <property type="entry name" value="TRANSCRIPTIONAL DUAL REGULATOR HCAR-RELATED"/>
    <property type="match status" value="1"/>
</dbReference>
<evidence type="ECO:0000313" key="7">
    <source>
        <dbReference type="Proteomes" id="UP000727506"/>
    </source>
</evidence>
<dbReference type="InterPro" id="IPR036390">
    <property type="entry name" value="WH_DNA-bd_sf"/>
</dbReference>
<evidence type="ECO:0000313" key="6">
    <source>
        <dbReference type="EMBL" id="MBS6941207.1"/>
    </source>
</evidence>
<dbReference type="PANTHER" id="PTHR30346:SF9">
    <property type="entry name" value="LYSR FAMILY TRANSCRIPTIONAL REGULATOR"/>
    <property type="match status" value="1"/>
</dbReference>
<feature type="domain" description="HTH lysR-type" evidence="5">
    <location>
        <begin position="1"/>
        <end position="52"/>
    </location>
</feature>
<protein>
    <submittedName>
        <fullName evidence="6">LysR family transcriptional regulator</fullName>
    </submittedName>
</protein>
<comment type="similarity">
    <text evidence="1">Belongs to the LysR transcriptional regulatory family.</text>
</comment>
<dbReference type="InterPro" id="IPR000847">
    <property type="entry name" value="LysR_HTH_N"/>
</dbReference>
<dbReference type="Pfam" id="PF03466">
    <property type="entry name" value="LysR_substrate"/>
    <property type="match status" value="1"/>
</dbReference>
<dbReference type="Pfam" id="PF00126">
    <property type="entry name" value="HTH_1"/>
    <property type="match status" value="1"/>
</dbReference>
<dbReference type="PROSITE" id="PS50931">
    <property type="entry name" value="HTH_LYSR"/>
    <property type="match status" value="1"/>
</dbReference>
<dbReference type="EMBL" id="JAGZSV010000135">
    <property type="protein sequence ID" value="MBS6941207.1"/>
    <property type="molecule type" value="Genomic_DNA"/>
</dbReference>
<organism evidence="6 7">
    <name type="scientific">Slackia piriformis</name>
    <dbReference type="NCBI Taxonomy" id="626934"/>
    <lineage>
        <taxon>Bacteria</taxon>
        <taxon>Bacillati</taxon>
        <taxon>Actinomycetota</taxon>
        <taxon>Coriobacteriia</taxon>
        <taxon>Eggerthellales</taxon>
        <taxon>Eggerthellaceae</taxon>
        <taxon>Slackia</taxon>
    </lineage>
</organism>
<sequence length="299" mass="33582">MREFVVLAQSGCFREAARRLYVSQPALSNHVKALEEEVGCLLVDRERNNALTPEGLVFLDAAQSALMVLGSAMEECRAIASARERICDPARIHVHMMFRESRQALARLCDKPYEFVLYEWGQPLMRRFAQNEVDIMVTYDVEEHRLLHAEADKLGLAYEPIGYDRCSVAMRSDNPLASKPLTRESLEKAEFVVLSASEFGYWKTIIRAILGKGCNPNVKLLPVESMVNMEIVDLEKSVLLCMSRMVDLYFGVRDGYVVKDTLDGEPIAMRTGLVYRPDTENENVEAALGALRAGLGEAN</sequence>
<comment type="caution">
    <text evidence="6">The sequence shown here is derived from an EMBL/GenBank/DDBJ whole genome shotgun (WGS) entry which is preliminary data.</text>
</comment>
<keyword evidence="4" id="KW-0804">Transcription</keyword>
<reference evidence="6" key="1">
    <citation type="submission" date="2021-02" db="EMBL/GenBank/DDBJ databases">
        <title>Infant gut strain persistence is associated with maternal origin, phylogeny, and functional potential including surface adhesion and iron acquisition.</title>
        <authorList>
            <person name="Lou Y.C."/>
        </authorList>
    </citation>
    <scope>NUCLEOTIDE SEQUENCE</scope>
    <source>
        <strain evidence="6">L2_039_000G1_dasL2_039_000G1_concoct_11</strain>
    </source>
</reference>
<evidence type="ECO:0000256" key="1">
    <source>
        <dbReference type="ARBA" id="ARBA00009437"/>
    </source>
</evidence>
<proteinExistence type="inferred from homology"/>
<keyword evidence="2" id="KW-0805">Transcription regulation</keyword>